<dbReference type="Proteomes" id="UP000429232">
    <property type="component" value="Chromosome"/>
</dbReference>
<gene>
    <name evidence="1" type="ORF">GO620_003700</name>
</gene>
<protein>
    <submittedName>
        <fullName evidence="1">HEPN domain-containing protein</fullName>
    </submittedName>
</protein>
<dbReference type="RefSeq" id="WP_157526454.1">
    <property type="nucleotide sequence ID" value="NZ_CP066775.1"/>
</dbReference>
<dbReference type="PROSITE" id="PS50910">
    <property type="entry name" value="HEPN"/>
    <property type="match status" value="1"/>
</dbReference>
<evidence type="ECO:0000313" key="1">
    <source>
        <dbReference type="EMBL" id="QQL50570.1"/>
    </source>
</evidence>
<dbReference type="Pfam" id="PF05168">
    <property type="entry name" value="HEPN"/>
    <property type="match status" value="1"/>
</dbReference>
<evidence type="ECO:0000313" key="2">
    <source>
        <dbReference type="Proteomes" id="UP000429232"/>
    </source>
</evidence>
<dbReference type="EMBL" id="CP066775">
    <property type="protein sequence ID" value="QQL50570.1"/>
    <property type="molecule type" value="Genomic_DNA"/>
</dbReference>
<accession>A0A6I4I1M4</accession>
<name>A0A6I4I1M4_9SPHI</name>
<sequence length="484" mass="56699">MGTYLGNIAPWEQYPKHLRFEEIMNPLKVVIDFFSSGWPKDHREDLKEWRYFVLNDKVFKDRHGSGHILFIYDQNMQLIEALHLLLLKFKDRWPRLEDVTKEQITQESNDWVYFPKNLSQSELANPYKAIKKCFKKISPQEYRDYLHEWLHTALYNNAADETLSASEIIDVYDNIRKLYSAAWLIHQRETNEAITHKSWGKNKDKQLTNAEDLTPLKDLNPKLSEEQEAVVDKIKNLIIERIPGVNLIYLIGKNAKPSIYYLLILIDDSEKAVEHEVANKIEDNCRFLGTVFAIVHKRSSTKKGLDNDKRFWHNTLYKSINLYKAPEAELLNAKAIEDHVWIEKAQKDWDRWGLQGKEFMKGAIRYIEDNNCTLALFSLHQATESSLIGIIHGITGYRLTTHNLPRMIKITLLFTDEIKRSLQLNTTEGLQLFNLLQLGYSETRYKSDFEPDEGSVKLLKDRVALVMDKIEQVYQQFIKCKTSS</sequence>
<dbReference type="SUPFAM" id="SSF81593">
    <property type="entry name" value="Nucleotidyltransferase substrate binding subunit/domain"/>
    <property type="match status" value="1"/>
</dbReference>
<organism evidence="1 2">
    <name type="scientific">Mucilaginibacter ginkgonis</name>
    <dbReference type="NCBI Taxonomy" id="2682091"/>
    <lineage>
        <taxon>Bacteria</taxon>
        <taxon>Pseudomonadati</taxon>
        <taxon>Bacteroidota</taxon>
        <taxon>Sphingobacteriia</taxon>
        <taxon>Sphingobacteriales</taxon>
        <taxon>Sphingobacteriaceae</taxon>
        <taxon>Mucilaginibacter</taxon>
    </lineage>
</organism>
<proteinExistence type="predicted"/>
<keyword evidence="2" id="KW-1185">Reference proteome</keyword>
<dbReference type="KEGG" id="mgik:GO620_003700"/>
<dbReference type="AlphaFoldDB" id="A0A6I4I1M4"/>
<dbReference type="InterPro" id="IPR007842">
    <property type="entry name" value="HEPN_dom"/>
</dbReference>
<reference evidence="1 2" key="1">
    <citation type="submission" date="2020-12" db="EMBL/GenBank/DDBJ databases">
        <title>HMF7856_wgs.fasta genome submission.</title>
        <authorList>
            <person name="Kang H."/>
            <person name="Kim H."/>
            <person name="Joh K."/>
        </authorList>
    </citation>
    <scope>NUCLEOTIDE SEQUENCE [LARGE SCALE GENOMIC DNA]</scope>
    <source>
        <strain evidence="1 2">HMF7856</strain>
    </source>
</reference>
<dbReference type="SMART" id="SM00748">
    <property type="entry name" value="HEPN"/>
    <property type="match status" value="1"/>
</dbReference>
<dbReference type="Gene3D" id="1.20.120.330">
    <property type="entry name" value="Nucleotidyltransferases domain 2"/>
    <property type="match status" value="1"/>
</dbReference>